<feature type="chain" id="PRO_5031325574" description="DUF4430 domain-containing protein" evidence="3">
    <location>
        <begin position="37"/>
        <end position="236"/>
    </location>
</feature>
<dbReference type="OrthoDB" id="4401005at2"/>
<keyword evidence="3" id="KW-0732">Signal</keyword>
<organism evidence="4 5">
    <name type="scientific">Demequina lutea</name>
    <dbReference type="NCBI Taxonomy" id="431489"/>
    <lineage>
        <taxon>Bacteria</taxon>
        <taxon>Bacillati</taxon>
        <taxon>Actinomycetota</taxon>
        <taxon>Actinomycetes</taxon>
        <taxon>Micrococcales</taxon>
        <taxon>Demequinaceae</taxon>
        <taxon>Demequina</taxon>
    </lineage>
</organism>
<keyword evidence="5" id="KW-1185">Reference proteome</keyword>
<name>A0A7Y9ZBH5_9MICO</name>
<keyword evidence="2" id="KW-0472">Membrane</keyword>
<protein>
    <recommendedName>
        <fullName evidence="6">DUF4430 domain-containing protein</fullName>
    </recommendedName>
</protein>
<feature type="compositionally biased region" description="Low complexity" evidence="1">
    <location>
        <begin position="166"/>
        <end position="189"/>
    </location>
</feature>
<evidence type="ECO:0000313" key="4">
    <source>
        <dbReference type="EMBL" id="NYI41035.1"/>
    </source>
</evidence>
<evidence type="ECO:0000256" key="3">
    <source>
        <dbReference type="SAM" id="SignalP"/>
    </source>
</evidence>
<keyword evidence="2" id="KW-0812">Transmembrane</keyword>
<proteinExistence type="predicted"/>
<evidence type="ECO:0000256" key="2">
    <source>
        <dbReference type="SAM" id="Phobius"/>
    </source>
</evidence>
<feature type="region of interest" description="Disordered" evidence="1">
    <location>
        <begin position="166"/>
        <end position="196"/>
    </location>
</feature>
<dbReference type="Proteomes" id="UP000547973">
    <property type="component" value="Unassembled WGS sequence"/>
</dbReference>
<comment type="caution">
    <text evidence="4">The sequence shown here is derived from an EMBL/GenBank/DDBJ whole genome shotgun (WGS) entry which is preliminary data.</text>
</comment>
<accession>A0A7Y9ZBH5</accession>
<feature type="transmembrane region" description="Helical" evidence="2">
    <location>
        <begin position="204"/>
        <end position="225"/>
    </location>
</feature>
<keyword evidence="2" id="KW-1133">Transmembrane helix</keyword>
<dbReference type="AlphaFoldDB" id="A0A7Y9ZBH5"/>
<evidence type="ECO:0008006" key="6">
    <source>
        <dbReference type="Google" id="ProtNLM"/>
    </source>
</evidence>
<dbReference type="RefSeq" id="WP_062075287.1">
    <property type="nucleotide sequence ID" value="NZ_BBRC01000007.1"/>
</dbReference>
<reference evidence="4 5" key="1">
    <citation type="submission" date="2020-07" db="EMBL/GenBank/DDBJ databases">
        <title>Sequencing the genomes of 1000 actinobacteria strains.</title>
        <authorList>
            <person name="Klenk H.-P."/>
        </authorList>
    </citation>
    <scope>NUCLEOTIDE SEQUENCE [LARGE SCALE GENOMIC DNA]</scope>
    <source>
        <strain evidence="4 5">DSM 19970</strain>
    </source>
</reference>
<evidence type="ECO:0000313" key="5">
    <source>
        <dbReference type="Proteomes" id="UP000547973"/>
    </source>
</evidence>
<evidence type="ECO:0000256" key="1">
    <source>
        <dbReference type="SAM" id="MobiDB-lite"/>
    </source>
</evidence>
<gene>
    <name evidence="4" type="ORF">BKA03_001154</name>
</gene>
<dbReference type="EMBL" id="JACBZO010000001">
    <property type="protein sequence ID" value="NYI41035.1"/>
    <property type="molecule type" value="Genomic_DNA"/>
</dbReference>
<sequence>MLHPRIVQARPAAFASSVLFLTALLVIALPTAPASASEGACRDGSGVTVVVDATDIGGSIVIKCAAGEQATGRSALEAAGFVATDSQPGMICAIDAQPDPCPTTFDGSYWSYWHGSPGGDWISYQVGADSSHPVPGDIEGWRYNDGSTGPGIALADVAAPVATQASVPSATATPTPSAADTPTATAKAAGDNSASTASATGDRLVLLTTIGVAALIAALVVLFLLRSRNRRASEED</sequence>
<feature type="signal peptide" evidence="3">
    <location>
        <begin position="1"/>
        <end position="36"/>
    </location>
</feature>